<feature type="non-terminal residue" evidence="1">
    <location>
        <position position="1"/>
    </location>
</feature>
<dbReference type="EMBL" id="WIXE01016058">
    <property type="protein sequence ID" value="KAK5972972.1"/>
    <property type="molecule type" value="Genomic_DNA"/>
</dbReference>
<gene>
    <name evidence="1" type="ORF">GCK32_008418</name>
</gene>
<accession>A0AAN8FF73</accession>
<sequence length="58" mass="6769">NCSWFDHCGLILAELFLVTNYHPTIRLYNVEKAQCFLSSTPGGLLTQRPLLRYWLARQ</sequence>
<evidence type="ECO:0000313" key="2">
    <source>
        <dbReference type="Proteomes" id="UP001331761"/>
    </source>
</evidence>
<keyword evidence="2" id="KW-1185">Reference proteome</keyword>
<organism evidence="1 2">
    <name type="scientific">Trichostrongylus colubriformis</name>
    <name type="common">Black scour worm</name>
    <dbReference type="NCBI Taxonomy" id="6319"/>
    <lineage>
        <taxon>Eukaryota</taxon>
        <taxon>Metazoa</taxon>
        <taxon>Ecdysozoa</taxon>
        <taxon>Nematoda</taxon>
        <taxon>Chromadorea</taxon>
        <taxon>Rhabditida</taxon>
        <taxon>Rhabditina</taxon>
        <taxon>Rhabditomorpha</taxon>
        <taxon>Strongyloidea</taxon>
        <taxon>Trichostrongylidae</taxon>
        <taxon>Trichostrongylus</taxon>
    </lineage>
</organism>
<reference evidence="1 2" key="1">
    <citation type="submission" date="2019-10" db="EMBL/GenBank/DDBJ databases">
        <title>Assembly and Annotation for the nematode Trichostrongylus colubriformis.</title>
        <authorList>
            <person name="Martin J."/>
        </authorList>
    </citation>
    <scope>NUCLEOTIDE SEQUENCE [LARGE SCALE GENOMIC DNA]</scope>
    <source>
        <strain evidence="1">G859</strain>
        <tissue evidence="1">Whole worm</tissue>
    </source>
</reference>
<dbReference type="AlphaFoldDB" id="A0AAN8FF73"/>
<dbReference type="Proteomes" id="UP001331761">
    <property type="component" value="Unassembled WGS sequence"/>
</dbReference>
<evidence type="ECO:0000313" key="1">
    <source>
        <dbReference type="EMBL" id="KAK5972972.1"/>
    </source>
</evidence>
<proteinExistence type="predicted"/>
<name>A0AAN8FF73_TRICO</name>
<protein>
    <submittedName>
        <fullName evidence="1">Uncharacterized protein</fullName>
    </submittedName>
</protein>
<comment type="caution">
    <text evidence="1">The sequence shown here is derived from an EMBL/GenBank/DDBJ whole genome shotgun (WGS) entry which is preliminary data.</text>
</comment>